<reference evidence="3 4" key="1">
    <citation type="submission" date="2021-06" db="EMBL/GenBank/DDBJ databases">
        <authorList>
            <person name="Palmer J.M."/>
        </authorList>
    </citation>
    <scope>NUCLEOTIDE SEQUENCE [LARGE SCALE GENOMIC DNA]</scope>
    <source>
        <strain evidence="4">if_2019</strain>
        <tissue evidence="3">Muscle</tissue>
    </source>
</reference>
<evidence type="ECO:0000256" key="2">
    <source>
        <dbReference type="SAM" id="Phobius"/>
    </source>
</evidence>
<keyword evidence="2" id="KW-0472">Membrane</keyword>
<keyword evidence="2" id="KW-0812">Transmembrane</keyword>
<gene>
    <name evidence="3" type="ORF">ILYODFUR_014050</name>
</gene>
<feature type="transmembrane region" description="Helical" evidence="2">
    <location>
        <begin position="21"/>
        <end position="46"/>
    </location>
</feature>
<sequence length="116" mass="12823">MTGNHQRKLINYKTTLEKEPLYVLFSLLQLSQPCGVSLSPFLLLFMPTLVVSYQHAVGAELRAIKLKGQQDIYGHGGAGAYLQQYKGEKRVTPPTGRQSMAGQHTGQTTMHIPIPT</sequence>
<evidence type="ECO:0000313" key="3">
    <source>
        <dbReference type="EMBL" id="MEQ2236559.1"/>
    </source>
</evidence>
<name>A0ABV0TUW3_9TELE</name>
<comment type="caution">
    <text evidence="3">The sequence shown here is derived from an EMBL/GenBank/DDBJ whole genome shotgun (WGS) entry which is preliminary data.</text>
</comment>
<feature type="compositionally biased region" description="Polar residues" evidence="1">
    <location>
        <begin position="95"/>
        <end position="110"/>
    </location>
</feature>
<organism evidence="3 4">
    <name type="scientific">Ilyodon furcidens</name>
    <name type="common">goldbreast splitfin</name>
    <dbReference type="NCBI Taxonomy" id="33524"/>
    <lineage>
        <taxon>Eukaryota</taxon>
        <taxon>Metazoa</taxon>
        <taxon>Chordata</taxon>
        <taxon>Craniata</taxon>
        <taxon>Vertebrata</taxon>
        <taxon>Euteleostomi</taxon>
        <taxon>Actinopterygii</taxon>
        <taxon>Neopterygii</taxon>
        <taxon>Teleostei</taxon>
        <taxon>Neoteleostei</taxon>
        <taxon>Acanthomorphata</taxon>
        <taxon>Ovalentaria</taxon>
        <taxon>Atherinomorphae</taxon>
        <taxon>Cyprinodontiformes</taxon>
        <taxon>Goodeidae</taxon>
        <taxon>Ilyodon</taxon>
    </lineage>
</organism>
<dbReference type="EMBL" id="JAHRIQ010047510">
    <property type="protein sequence ID" value="MEQ2236559.1"/>
    <property type="molecule type" value="Genomic_DNA"/>
</dbReference>
<protein>
    <submittedName>
        <fullName evidence="3">Uncharacterized protein</fullName>
    </submittedName>
</protein>
<keyword evidence="4" id="KW-1185">Reference proteome</keyword>
<accession>A0ABV0TUW3</accession>
<proteinExistence type="predicted"/>
<keyword evidence="2" id="KW-1133">Transmembrane helix</keyword>
<feature type="region of interest" description="Disordered" evidence="1">
    <location>
        <begin position="90"/>
        <end position="116"/>
    </location>
</feature>
<dbReference type="Proteomes" id="UP001482620">
    <property type="component" value="Unassembled WGS sequence"/>
</dbReference>
<evidence type="ECO:0000256" key="1">
    <source>
        <dbReference type="SAM" id="MobiDB-lite"/>
    </source>
</evidence>
<evidence type="ECO:0000313" key="4">
    <source>
        <dbReference type="Proteomes" id="UP001482620"/>
    </source>
</evidence>